<name>A0A1Z2XS79_9FIRM</name>
<protein>
    <submittedName>
        <fullName evidence="2">TnpV protein</fullName>
    </submittedName>
</protein>
<keyword evidence="3" id="KW-1185">Reference proteome</keyword>
<evidence type="ECO:0000313" key="1">
    <source>
        <dbReference type="EMBL" id="ASB41313.1"/>
    </source>
</evidence>
<dbReference type="Pfam" id="PF14198">
    <property type="entry name" value="TnpV"/>
    <property type="match status" value="1"/>
</dbReference>
<evidence type="ECO:0000313" key="4">
    <source>
        <dbReference type="Proteomes" id="UP000596035"/>
    </source>
</evidence>
<dbReference type="InterPro" id="IPR026989">
    <property type="entry name" value="TnpV"/>
</dbReference>
<dbReference type="Proteomes" id="UP000596035">
    <property type="component" value="Chromosome"/>
</dbReference>
<evidence type="ECO:0000313" key="3">
    <source>
        <dbReference type="Proteomes" id="UP000196710"/>
    </source>
</evidence>
<gene>
    <name evidence="1" type="ORF">ADH66_11985</name>
    <name evidence="2" type="ORF">I5Q82_02295</name>
</gene>
<sequence length="116" mass="13587">MENKLTYRQEGDFLLPEIEAEAPPVLGKYGRMRERYLREERPVLYNRLLLSGKLWPHLKEIEQTANQRLEQIMPELQKSMGLTEQLKAQDPMKWVGLMNNAKAKAEETILGELIYS</sequence>
<dbReference type="Proteomes" id="UP000196710">
    <property type="component" value="Chromosome"/>
</dbReference>
<dbReference type="EMBL" id="CP065321">
    <property type="protein sequence ID" value="QQR30580.1"/>
    <property type="molecule type" value="Genomic_DNA"/>
</dbReference>
<dbReference type="KEGG" id="amur:ADH66_11985"/>
<reference evidence="1" key="1">
    <citation type="journal article" date="2017" name="Genome Announc.">
        <title>High-Quality Whole-Genome Sequences of the Oligo-Mouse-Microbiota Bacterial Community.</title>
        <authorList>
            <person name="Garzetti D."/>
            <person name="Brugiroux S."/>
            <person name="Bunk B."/>
            <person name="Pukall R."/>
            <person name="McCoy K.D."/>
            <person name="Macpherson A.J."/>
            <person name="Stecher B."/>
        </authorList>
    </citation>
    <scope>NUCLEOTIDE SEQUENCE</scope>
    <source>
        <strain evidence="1">KB18</strain>
    </source>
</reference>
<dbReference type="AlphaFoldDB" id="A0A1Z2XS79"/>
<proteinExistence type="predicted"/>
<accession>A0A1Z2XS79</accession>
<dbReference type="RefSeq" id="WP_066540430.1">
    <property type="nucleotide sequence ID" value="NZ_CP021422.1"/>
</dbReference>
<dbReference type="EMBL" id="CP021422">
    <property type="protein sequence ID" value="ASB41313.1"/>
    <property type="molecule type" value="Genomic_DNA"/>
</dbReference>
<evidence type="ECO:0000313" key="2">
    <source>
        <dbReference type="EMBL" id="QQR30580.1"/>
    </source>
</evidence>
<reference evidence="3" key="2">
    <citation type="submission" date="2017-05" db="EMBL/GenBank/DDBJ databases">
        <title>Improved OligoMM genomes.</title>
        <authorList>
            <person name="Garzetti D."/>
        </authorList>
    </citation>
    <scope>NUCLEOTIDE SEQUENCE [LARGE SCALE GENOMIC DNA]</scope>
    <source>
        <strain evidence="3">KB18</strain>
    </source>
</reference>
<reference evidence="2 4" key="3">
    <citation type="submission" date="2020-11" db="EMBL/GenBank/DDBJ databases">
        <title>Closed and high quality bacterial genomes of the OMM12 community.</title>
        <authorList>
            <person name="Marbouty M."/>
            <person name="Lamy-Besnier Q."/>
            <person name="Debarbieux L."/>
            <person name="Koszul R."/>
        </authorList>
    </citation>
    <scope>NUCLEOTIDE SEQUENCE [LARGE SCALE GENOMIC DNA]</scope>
    <source>
        <strain evidence="2 4">KB18</strain>
    </source>
</reference>
<organism evidence="2 4">
    <name type="scientific">Acutalibacter muris</name>
    <dbReference type="NCBI Taxonomy" id="1796620"/>
    <lineage>
        <taxon>Bacteria</taxon>
        <taxon>Bacillati</taxon>
        <taxon>Bacillota</taxon>
        <taxon>Clostridia</taxon>
        <taxon>Eubacteriales</taxon>
        <taxon>Acutalibacteraceae</taxon>
        <taxon>Acutalibacter</taxon>
    </lineage>
</organism>